<dbReference type="InterPro" id="IPR027417">
    <property type="entry name" value="P-loop_NTPase"/>
</dbReference>
<evidence type="ECO:0000256" key="2">
    <source>
        <dbReference type="SAM" id="MobiDB-lite"/>
    </source>
</evidence>
<feature type="domain" description="DNA2/NAM7 helicase-like C-terminal" evidence="4">
    <location>
        <begin position="982"/>
        <end position="1205"/>
    </location>
</feature>
<dbReference type="FunFam" id="3.40.50.300:FF:001660">
    <property type="entry name" value="NF-X1 finger and helicase protein, putative"/>
    <property type="match status" value="1"/>
</dbReference>
<feature type="domain" description="DNA2/NAM7 helicase helicase" evidence="3">
    <location>
        <begin position="642"/>
        <end position="966"/>
    </location>
</feature>
<evidence type="ECO:0000259" key="4">
    <source>
        <dbReference type="Pfam" id="PF13087"/>
    </source>
</evidence>
<protein>
    <recommendedName>
        <fullName evidence="6">DNA2/NAM7 helicase-like C-terminal domain-containing protein</fullName>
    </recommendedName>
</protein>
<dbReference type="GO" id="GO:0031048">
    <property type="term" value="P:regulatory ncRNA-mediated heterochromatin formation"/>
    <property type="evidence" value="ECO:0007669"/>
    <property type="project" value="TreeGrafter"/>
</dbReference>
<feature type="coiled-coil region" evidence="1">
    <location>
        <begin position="742"/>
        <end position="769"/>
    </location>
</feature>
<keyword evidence="1" id="KW-0175">Coiled coil</keyword>
<dbReference type="InterPro" id="IPR047187">
    <property type="entry name" value="SF1_C_Upf1"/>
</dbReference>
<dbReference type="Pfam" id="PF13087">
    <property type="entry name" value="AAA_12"/>
    <property type="match status" value="1"/>
</dbReference>
<organism evidence="5">
    <name type="scientific">Timspurckia oligopyrenoides</name>
    <dbReference type="NCBI Taxonomy" id="708627"/>
    <lineage>
        <taxon>Eukaryota</taxon>
        <taxon>Rhodophyta</taxon>
        <taxon>Bangiophyceae</taxon>
        <taxon>Porphyridiales</taxon>
        <taxon>Porphyridiaceae</taxon>
        <taxon>Timspurckia</taxon>
    </lineage>
</organism>
<gene>
    <name evidence="5" type="ORF">TOLI1172_LOCUS3164</name>
</gene>
<evidence type="ECO:0000313" key="5">
    <source>
        <dbReference type="EMBL" id="CAD8818775.1"/>
    </source>
</evidence>
<dbReference type="PANTHER" id="PTHR10887">
    <property type="entry name" value="DNA2/NAM7 HELICASE FAMILY"/>
    <property type="match status" value="1"/>
</dbReference>
<feature type="region of interest" description="Disordered" evidence="2">
    <location>
        <begin position="460"/>
        <end position="484"/>
    </location>
</feature>
<dbReference type="InterPro" id="IPR041677">
    <property type="entry name" value="DNA2/NAM7_AAA_11"/>
</dbReference>
<sequence>MESRCGGMGEVGGGASCRQDGSGDGGVSQSKLDLMARLMKKDTTGLMRQLEKDRDEEQCLWLKEQPARKTDDNELEVEAEMSQANDASIVAQSTEWTDVVTQKHKKSASTPNKEKQKKSTQTGLRQSVASSETLFLDRALRMHSQFQMNTESDATKFLQAIIACSDGIELLLKLTSPVNAQTADALLRCAVSMSSSGEFLSKNVLPLLERLGADDCGRGSCADALDHVLHVIYSRELDSRLIKALRENSIGDDVSPLVWFLMKIGVRREDARENRETRKLVKVLKEKKVVNWAGLYGMYFGLDGFRKESDQDMSLDKIRDVPGGRHKNDKVDFRSIQIAPCLEEIVPETREPYLPVGFSVVEVDKNKQEHEGSVEQSAFYELAVLDRQFRLLREDMLGPMRAALKDLKASDELISDGPVPVYTNVQIETIGVKPVPHVMISVRLPEWHCVNQKFSWKQQKAMKKKKKNKTQSSNASPSTPVNKLEEFWESKEGSRTLGRDSLVLLLVGGKPALFATIVRRDVKDFVEHSCPMVGLSFWGNDFASVQPAQVVSEFLLEMYSRTQWNASVVEACANFFAYSPILKGLQRMESIPLARELVLGKNSIPPEYIASVDIEKQIELMQQNDVKSGALPEGITEYDCFQKDAMRLALSNRVSLTQGCPGTGKTFLGVRLVDVVLRCTTERILVLTYTNHALDDFLSGLIEQGITSIVRIGGNCSELLKEYQLEEQMKSSGLSSMNRRVMKEIRNSKQILESELERIQQELQEHDLREWEFAKKFFDQHQRRYIQCFNIGMKDDDGYVAVADNKHMRLEDDYLWKQWLRGNNRGHFEDTHDSGGPTASRSKFIAEVWSLDRAARLKLVEAWSKIARGDELQSCVDKMTEYESLLKQEYAIRNESKLSVLQSARVIGCTTTRAAMRHELLSDVETGVVIVEEAGEVLESHVIVNLRKNTKHLIMIGDHLQLRPKIANYELSYSNVDAKQVLNVSLFERLVKQGMTHGVLSVQHRMKPCIASFIQMLTYPELKNGPGTLDRASTRGVQSDVVFVNHNHREDGKTSFMEDATTGHDAHTRTNAFEVETVVNIVQYLLKQEYLPDQIVVLTPYLGQMFAIQSAMESQGMKPFASEFDKEDLRRAGWETSDDEEDDDEEDTVKVRVATVDNFQGEEADIVVISLVRCNNNGSIGFLREPERVNVMLSRARNCEIIVGSGDTFCNAKSSEGRKLWNDILGKLTSEGCVYDGFPVSCLVHNAKKQVKCTQEFRAYCPEGGCDRLCEAVLECGHQCGLYCHSYNSLHQDMKCEELIKVERTNGHQVEVKCVDVGGKVQCTRCQRGRESATESQ</sequence>
<dbReference type="InterPro" id="IPR045055">
    <property type="entry name" value="DNA2/NAM7-like"/>
</dbReference>
<evidence type="ECO:0000259" key="3">
    <source>
        <dbReference type="Pfam" id="PF13086"/>
    </source>
</evidence>
<dbReference type="GO" id="GO:0031380">
    <property type="term" value="C:nuclear RNA-directed RNA polymerase complex"/>
    <property type="evidence" value="ECO:0007669"/>
    <property type="project" value="TreeGrafter"/>
</dbReference>
<dbReference type="EMBL" id="HBFP01004451">
    <property type="protein sequence ID" value="CAD8818775.1"/>
    <property type="molecule type" value="Transcribed_RNA"/>
</dbReference>
<feature type="region of interest" description="Disordered" evidence="2">
    <location>
        <begin position="1"/>
        <end position="29"/>
    </location>
</feature>
<evidence type="ECO:0008006" key="6">
    <source>
        <dbReference type="Google" id="ProtNLM"/>
    </source>
</evidence>
<evidence type="ECO:0000256" key="1">
    <source>
        <dbReference type="SAM" id="Coils"/>
    </source>
</evidence>
<dbReference type="CDD" id="cd18808">
    <property type="entry name" value="SF1_C_Upf1"/>
    <property type="match status" value="1"/>
</dbReference>
<reference evidence="5" key="1">
    <citation type="submission" date="2021-01" db="EMBL/GenBank/DDBJ databases">
        <authorList>
            <person name="Corre E."/>
            <person name="Pelletier E."/>
            <person name="Niang G."/>
            <person name="Scheremetjew M."/>
            <person name="Finn R."/>
            <person name="Kale V."/>
            <person name="Holt S."/>
            <person name="Cochrane G."/>
            <person name="Meng A."/>
            <person name="Brown T."/>
            <person name="Cohen L."/>
        </authorList>
    </citation>
    <scope>NUCLEOTIDE SEQUENCE</scope>
    <source>
        <strain evidence="5">CCMP3278</strain>
    </source>
</reference>
<feature type="compositionally biased region" description="Gly residues" evidence="2">
    <location>
        <begin position="1"/>
        <end position="15"/>
    </location>
</feature>
<dbReference type="InterPro" id="IPR041679">
    <property type="entry name" value="DNA2/NAM7-like_C"/>
</dbReference>
<feature type="compositionally biased region" description="Basic residues" evidence="2">
    <location>
        <begin position="460"/>
        <end position="469"/>
    </location>
</feature>
<dbReference type="PANTHER" id="PTHR10887:SF341">
    <property type="entry name" value="NFX1-TYPE ZINC FINGER-CONTAINING PROTEIN 1"/>
    <property type="match status" value="1"/>
</dbReference>
<dbReference type="Pfam" id="PF13086">
    <property type="entry name" value="AAA_11"/>
    <property type="match status" value="1"/>
</dbReference>
<accession>A0A7S0ZDW8</accession>
<name>A0A7S0ZDW8_9RHOD</name>
<dbReference type="GO" id="GO:0004386">
    <property type="term" value="F:helicase activity"/>
    <property type="evidence" value="ECO:0007669"/>
    <property type="project" value="InterPro"/>
</dbReference>
<dbReference type="Gene3D" id="3.40.50.300">
    <property type="entry name" value="P-loop containing nucleotide triphosphate hydrolases"/>
    <property type="match status" value="2"/>
</dbReference>
<dbReference type="SUPFAM" id="SSF52540">
    <property type="entry name" value="P-loop containing nucleoside triphosphate hydrolases"/>
    <property type="match status" value="1"/>
</dbReference>
<dbReference type="CDD" id="cd17936">
    <property type="entry name" value="EEXXEc_NFX1"/>
    <property type="match status" value="1"/>
</dbReference>
<proteinExistence type="predicted"/>
<feature type="region of interest" description="Disordered" evidence="2">
    <location>
        <begin position="100"/>
        <end position="126"/>
    </location>
</feature>